<dbReference type="Proteomes" id="UP000276417">
    <property type="component" value="Chromosome 2"/>
</dbReference>
<feature type="domain" description="AAA+ ATPase" evidence="1">
    <location>
        <begin position="24"/>
        <end position="167"/>
    </location>
</feature>
<sequence length="383" mass="42156">MIDLNKLPAVDHDSFGELMLDLGDRQSVMLWGPPGLGKTEAATRFAQDYGYHFFNLVAPMMDATDLLVPRFMPGTNTTVRCPPHELVHHPLPGEAQQPSFVLLDELNAAEVSTIKALFSLINERRLGNVVLPEHSIVVCIGNPPETNSGARPLLAPIMNRLLHVQFRLKNTHSWLTWFAERQARDRLEPLIARYIQESGLTKLVGRPGDDGEISTSPRAWTMLARALSAQSLGWPAALEQVALGDAAGLRHASDTLRTIASGAVSENDAVLLANWWMTQARSIRLEPILRGELPAPFDAADRLTLLTVLSQLRVKLVSELPALETQLNAGSRLLAEQAVRVLRQTELRAPEALQAFLVGKEHEALLPGWFLDDLLQTTANSGN</sequence>
<gene>
    <name evidence="2" type="ORF">EHF33_15735</name>
</gene>
<accession>A0A3G8YJ77</accession>
<evidence type="ECO:0000313" key="2">
    <source>
        <dbReference type="EMBL" id="AZI44337.1"/>
    </source>
</evidence>
<dbReference type="InterPro" id="IPR003593">
    <property type="entry name" value="AAA+_ATPase"/>
</dbReference>
<evidence type="ECO:0000259" key="1">
    <source>
        <dbReference type="SMART" id="SM00382"/>
    </source>
</evidence>
<dbReference type="OrthoDB" id="9808317at2"/>
<dbReference type="Pfam" id="PF07728">
    <property type="entry name" value="AAA_5"/>
    <property type="match status" value="1"/>
</dbReference>
<evidence type="ECO:0000313" key="3">
    <source>
        <dbReference type="Proteomes" id="UP000276417"/>
    </source>
</evidence>
<dbReference type="CDD" id="cd00009">
    <property type="entry name" value="AAA"/>
    <property type="match status" value="1"/>
</dbReference>
<organism evidence="2 3">
    <name type="scientific">Deinococcus psychrotolerans</name>
    <dbReference type="NCBI Taxonomy" id="2489213"/>
    <lineage>
        <taxon>Bacteria</taxon>
        <taxon>Thermotogati</taxon>
        <taxon>Deinococcota</taxon>
        <taxon>Deinococci</taxon>
        <taxon>Deinococcales</taxon>
        <taxon>Deinococcaceae</taxon>
        <taxon>Deinococcus</taxon>
    </lineage>
</organism>
<dbReference type="InterPro" id="IPR011704">
    <property type="entry name" value="ATPase_dyneun-rel_AAA"/>
</dbReference>
<name>A0A3G8YJ77_9DEIO</name>
<dbReference type="SMART" id="SM00382">
    <property type="entry name" value="AAA"/>
    <property type="match status" value="1"/>
</dbReference>
<dbReference type="GO" id="GO:0016887">
    <property type="term" value="F:ATP hydrolysis activity"/>
    <property type="evidence" value="ECO:0007669"/>
    <property type="project" value="InterPro"/>
</dbReference>
<dbReference type="KEGG" id="dph:EHF33_15735"/>
<protein>
    <submittedName>
        <fullName evidence="2">AAA family ATPase</fullName>
    </submittedName>
</protein>
<dbReference type="RefSeq" id="WP_124873878.1">
    <property type="nucleotide sequence ID" value="NZ_CP034184.1"/>
</dbReference>
<proteinExistence type="predicted"/>
<dbReference type="SUPFAM" id="SSF52540">
    <property type="entry name" value="P-loop containing nucleoside triphosphate hydrolases"/>
    <property type="match status" value="1"/>
</dbReference>
<dbReference type="Gene3D" id="3.40.50.300">
    <property type="entry name" value="P-loop containing nucleotide triphosphate hydrolases"/>
    <property type="match status" value="1"/>
</dbReference>
<reference evidence="2 3" key="1">
    <citation type="submission" date="2018-11" db="EMBL/GenBank/DDBJ databases">
        <title>Deinococcus shelandsis sp. nov., isolated from South Shetland Islands soil of Antarctica.</title>
        <authorList>
            <person name="Tian J."/>
        </authorList>
    </citation>
    <scope>NUCLEOTIDE SEQUENCE [LARGE SCALE GENOMIC DNA]</scope>
    <source>
        <strain evidence="2 3">S14-83T</strain>
    </source>
</reference>
<dbReference type="GO" id="GO:0005524">
    <property type="term" value="F:ATP binding"/>
    <property type="evidence" value="ECO:0007669"/>
    <property type="project" value="InterPro"/>
</dbReference>
<dbReference type="InterPro" id="IPR027417">
    <property type="entry name" value="P-loop_NTPase"/>
</dbReference>
<dbReference type="AlphaFoldDB" id="A0A3G8YJ77"/>
<keyword evidence="3" id="KW-1185">Reference proteome</keyword>
<dbReference type="EMBL" id="CP034184">
    <property type="protein sequence ID" value="AZI44337.1"/>
    <property type="molecule type" value="Genomic_DNA"/>
</dbReference>